<evidence type="ECO:0000256" key="4">
    <source>
        <dbReference type="ARBA" id="ARBA00023136"/>
    </source>
</evidence>
<accession>A0A1Y3PI09</accession>
<evidence type="ECO:0000256" key="1">
    <source>
        <dbReference type="ARBA" id="ARBA00022475"/>
    </source>
</evidence>
<evidence type="ECO:0000256" key="5">
    <source>
        <dbReference type="SAM" id="Phobius"/>
    </source>
</evidence>
<dbReference type="PANTHER" id="PTHR35529">
    <property type="entry name" value="MANGANESE EFFLUX PUMP MNTP-RELATED"/>
    <property type="match status" value="1"/>
</dbReference>
<sequence>MKIVSKEGGKAVKAFSVLLLAFAVSLDSFIVGATYGMRQIHIPVRSILIIAACSSSMVLMTMLAGEQLAQWVPLEWGKRLGAMILCLVGAWSLWNVRRSGLTDEPSSAQSERELAARRKEEQVKPVWTLEIRHLGLVVQVLKKPVIADMDQSGLITGQEALILGLALSLDAMGAGIGAAMIGFSPWLTALCIGCFSSLFLLSGMVAGRRLAGCRWVRKASFLPGALLIVLGFYKMF</sequence>
<dbReference type="AlphaFoldDB" id="A0A1Y3PI09"/>
<keyword evidence="3 5" id="KW-1133">Transmembrane helix</keyword>
<organism evidence="6 7">
    <name type="scientific">Bacillus thermozeamaize</name>
    <dbReference type="NCBI Taxonomy" id="230954"/>
    <lineage>
        <taxon>Bacteria</taxon>
        <taxon>Bacillati</taxon>
        <taxon>Bacillota</taxon>
        <taxon>Bacilli</taxon>
        <taxon>Bacillales</taxon>
        <taxon>Bacillaceae</taxon>
        <taxon>Bacillus</taxon>
    </lineage>
</organism>
<feature type="transmembrane region" description="Helical" evidence="5">
    <location>
        <begin position="76"/>
        <end position="94"/>
    </location>
</feature>
<dbReference type="Proteomes" id="UP000196475">
    <property type="component" value="Unassembled WGS sequence"/>
</dbReference>
<comment type="caution">
    <text evidence="6">The sequence shown here is derived from an EMBL/GenBank/DDBJ whole genome shotgun (WGS) entry which is preliminary data.</text>
</comment>
<feature type="transmembrane region" description="Helical" evidence="5">
    <location>
        <begin position="187"/>
        <end position="207"/>
    </location>
</feature>
<dbReference type="InterPro" id="IPR003810">
    <property type="entry name" value="Mntp/YtaF"/>
</dbReference>
<reference evidence="7" key="1">
    <citation type="submission" date="2016-06" db="EMBL/GenBank/DDBJ databases">
        <authorList>
            <person name="Nascimento L."/>
            <person name="Pereira R.V."/>
            <person name="Martins L.F."/>
            <person name="Quaggio R.B."/>
            <person name="Silva A.M."/>
            <person name="Setubal J.C."/>
        </authorList>
    </citation>
    <scope>NUCLEOTIDE SEQUENCE [LARGE SCALE GENOMIC DNA]</scope>
</reference>
<feature type="transmembrane region" description="Helical" evidence="5">
    <location>
        <begin position="14"/>
        <end position="35"/>
    </location>
</feature>
<evidence type="ECO:0000313" key="7">
    <source>
        <dbReference type="Proteomes" id="UP000196475"/>
    </source>
</evidence>
<gene>
    <name evidence="6" type="ORF">BAA01_03895</name>
</gene>
<dbReference type="PANTHER" id="PTHR35529:SF2">
    <property type="entry name" value="SPORULATION PROTEIN YTAF-RELATED"/>
    <property type="match status" value="1"/>
</dbReference>
<proteinExistence type="predicted"/>
<dbReference type="EMBL" id="LZRT01000086">
    <property type="protein sequence ID" value="OUM86744.1"/>
    <property type="molecule type" value="Genomic_DNA"/>
</dbReference>
<evidence type="ECO:0000313" key="6">
    <source>
        <dbReference type="EMBL" id="OUM86744.1"/>
    </source>
</evidence>
<feature type="transmembrane region" description="Helical" evidence="5">
    <location>
        <begin position="160"/>
        <end position="181"/>
    </location>
</feature>
<evidence type="ECO:0000256" key="3">
    <source>
        <dbReference type="ARBA" id="ARBA00022989"/>
    </source>
</evidence>
<feature type="transmembrane region" description="Helical" evidence="5">
    <location>
        <begin position="47"/>
        <end position="64"/>
    </location>
</feature>
<keyword evidence="1" id="KW-1003">Cell membrane</keyword>
<dbReference type="Pfam" id="PF02659">
    <property type="entry name" value="Mntp"/>
    <property type="match status" value="2"/>
</dbReference>
<name>A0A1Y3PI09_9BACI</name>
<feature type="transmembrane region" description="Helical" evidence="5">
    <location>
        <begin position="219"/>
        <end position="235"/>
    </location>
</feature>
<protein>
    <submittedName>
        <fullName evidence="6">Sporulation membrane protein YtaF</fullName>
    </submittedName>
</protein>
<dbReference type="NCBIfam" id="TIGR02840">
    <property type="entry name" value="spore_YtaF"/>
    <property type="match status" value="1"/>
</dbReference>
<keyword evidence="2 5" id="KW-0812">Transmembrane</keyword>
<keyword evidence="4 5" id="KW-0472">Membrane</keyword>
<dbReference type="InterPro" id="IPR014205">
    <property type="entry name" value="Spore_YtaF"/>
</dbReference>
<evidence type="ECO:0000256" key="2">
    <source>
        <dbReference type="ARBA" id="ARBA00022692"/>
    </source>
</evidence>